<feature type="compositionally biased region" description="Basic and acidic residues" evidence="1">
    <location>
        <begin position="11"/>
        <end position="25"/>
    </location>
</feature>
<dbReference type="EMBL" id="LS992241">
    <property type="protein sequence ID" value="SYX82886.1"/>
    <property type="molecule type" value="Genomic_DNA"/>
</dbReference>
<name>A0A383R976_PAEAL</name>
<dbReference type="PANTHER" id="PTHR38448:SF1">
    <property type="entry name" value="YLBF FAMILY REGULATOR"/>
    <property type="match status" value="1"/>
</dbReference>
<dbReference type="InterPro" id="IPR052767">
    <property type="entry name" value="Bact_com_dev_regulator"/>
</dbReference>
<gene>
    <name evidence="2" type="ORF">PBLR_11308</name>
</gene>
<accession>A0A383R976</accession>
<dbReference type="Gene3D" id="1.20.1500.10">
    <property type="entry name" value="YheA/YmcA-like"/>
    <property type="match status" value="1"/>
</dbReference>
<dbReference type="PANTHER" id="PTHR38448">
    <property type="entry name" value="REGULATORY PROTEIN YLBF-RELATED"/>
    <property type="match status" value="1"/>
</dbReference>
<dbReference type="InterPro" id="IPR023378">
    <property type="entry name" value="YheA/YmcA-like_dom_sf"/>
</dbReference>
<evidence type="ECO:0000313" key="3">
    <source>
        <dbReference type="Proteomes" id="UP000304148"/>
    </source>
</evidence>
<organism evidence="2 3">
    <name type="scientific">Paenibacillus alvei</name>
    <name type="common">Bacillus alvei</name>
    <dbReference type="NCBI Taxonomy" id="44250"/>
    <lineage>
        <taxon>Bacteria</taxon>
        <taxon>Bacillati</taxon>
        <taxon>Bacillota</taxon>
        <taxon>Bacilli</taxon>
        <taxon>Bacillales</taxon>
        <taxon>Paenibacillaceae</taxon>
        <taxon>Paenibacillus</taxon>
    </lineage>
</organism>
<reference evidence="3" key="1">
    <citation type="submission" date="2018-08" db="EMBL/GenBank/DDBJ databases">
        <authorList>
            <person name="Chevrot R."/>
        </authorList>
    </citation>
    <scope>NUCLEOTIDE SEQUENCE [LARGE SCALE GENOMIC DNA]</scope>
</reference>
<protein>
    <recommendedName>
        <fullName evidence="4">Cell fate regulator YmcA, YheA/YmcA/DUF963 family (Controls sporulation, competence, biofilm development)</fullName>
    </recommendedName>
</protein>
<dbReference type="AlphaFoldDB" id="A0A383R976"/>
<feature type="compositionally biased region" description="Polar residues" evidence="1">
    <location>
        <begin position="1"/>
        <end position="10"/>
    </location>
</feature>
<evidence type="ECO:0000313" key="2">
    <source>
        <dbReference type="EMBL" id="SYX82886.1"/>
    </source>
</evidence>
<dbReference type="InterPro" id="IPR010368">
    <property type="entry name" value="Com_YlbF"/>
</dbReference>
<proteinExistence type="predicted"/>
<dbReference type="Pfam" id="PF06133">
    <property type="entry name" value="Com_YlbF"/>
    <property type="match status" value="1"/>
</dbReference>
<feature type="region of interest" description="Disordered" evidence="1">
    <location>
        <begin position="1"/>
        <end position="32"/>
    </location>
</feature>
<evidence type="ECO:0000256" key="1">
    <source>
        <dbReference type="SAM" id="MobiDB-lite"/>
    </source>
</evidence>
<dbReference type="RefSeq" id="WP_138185085.1">
    <property type="nucleotide sequence ID" value="NZ_LS992241.1"/>
</dbReference>
<evidence type="ECO:0008006" key="4">
    <source>
        <dbReference type="Google" id="ProtNLM"/>
    </source>
</evidence>
<dbReference type="Proteomes" id="UP000304148">
    <property type="component" value="Chromosome"/>
</dbReference>
<dbReference type="SUPFAM" id="SSF158622">
    <property type="entry name" value="YheA/YmcA-like"/>
    <property type="match status" value="1"/>
</dbReference>
<sequence>MTQQSQSSKVNSEHAENSEHEEHAHRSGCGIPKFNTRDLLVREDIMTKAKQLSELIITTDEVRQYQQAEKQIQTHTRVQELISTIKKKQKELVAFQSFQNAKMVEKIENEISELQDELDNIPLVVEFQQSQSDVNYMLQLVMSVIRDTVSDKIEVEAATPEAPESCD</sequence>